<sequence>MRIISYVKSTGNMSKNELFARPLVRFAKRFTRLNTRENTRLTLTGIGIGRFDSVSQRQDIKFERKFFPIRRTETEELKQR</sequence>
<organism evidence="1 2">
    <name type="scientific">Caballeronia grimmiae</name>
    <dbReference type="NCBI Taxonomy" id="1071679"/>
    <lineage>
        <taxon>Bacteria</taxon>
        <taxon>Pseudomonadati</taxon>
        <taxon>Pseudomonadota</taxon>
        <taxon>Betaproteobacteria</taxon>
        <taxon>Burkholderiales</taxon>
        <taxon>Burkholderiaceae</taxon>
        <taxon>Caballeronia</taxon>
    </lineage>
</organism>
<dbReference type="Proteomes" id="UP000027439">
    <property type="component" value="Unassembled WGS sequence"/>
</dbReference>
<proteinExistence type="predicted"/>
<accession>A0A069NAM1</accession>
<evidence type="ECO:0000313" key="2">
    <source>
        <dbReference type="Proteomes" id="UP000027439"/>
    </source>
</evidence>
<dbReference type="EMBL" id="JFHE01000075">
    <property type="protein sequence ID" value="KDR25410.1"/>
    <property type="molecule type" value="Genomic_DNA"/>
</dbReference>
<gene>
    <name evidence="1" type="ORF">BG57_30520</name>
</gene>
<comment type="caution">
    <text evidence="1">The sequence shown here is derived from an EMBL/GenBank/DDBJ whole genome shotgun (WGS) entry which is preliminary data.</text>
</comment>
<protein>
    <submittedName>
        <fullName evidence="1">Uncharacterized protein</fullName>
    </submittedName>
</protein>
<reference evidence="1 2" key="1">
    <citation type="submission" date="2014-03" db="EMBL/GenBank/DDBJ databases">
        <title>Draft Genome Sequences of Four Burkholderia Strains.</title>
        <authorList>
            <person name="Liu X.Y."/>
            <person name="Li C.X."/>
            <person name="Xu J.H."/>
        </authorList>
    </citation>
    <scope>NUCLEOTIDE SEQUENCE [LARGE SCALE GENOMIC DNA]</scope>
    <source>
        <strain evidence="1 2">R27</strain>
    </source>
</reference>
<evidence type="ECO:0000313" key="1">
    <source>
        <dbReference type="EMBL" id="KDR25410.1"/>
    </source>
</evidence>
<name>A0A069NAM1_9BURK</name>
<dbReference type="AlphaFoldDB" id="A0A069NAM1"/>